<dbReference type="EMBL" id="LT629705">
    <property type="protein sequence ID" value="SDP28585.1"/>
    <property type="molecule type" value="Genomic_DNA"/>
</dbReference>
<gene>
    <name evidence="1" type="ORF">SAMN04489798_5247</name>
</gene>
<evidence type="ECO:0000313" key="2">
    <source>
        <dbReference type="Proteomes" id="UP000198827"/>
    </source>
</evidence>
<dbReference type="AlphaFoldDB" id="A0A1H0RGP3"/>
<proteinExistence type="predicted"/>
<evidence type="ECO:0000313" key="1">
    <source>
        <dbReference type="EMBL" id="SDP28585.1"/>
    </source>
</evidence>
<name>A0A1H0RGP3_9PSED</name>
<accession>A0A1H0RGP3</accession>
<reference evidence="1 2" key="1">
    <citation type="submission" date="2016-10" db="EMBL/GenBank/DDBJ databases">
        <authorList>
            <person name="de Groot N.N."/>
        </authorList>
    </citation>
    <scope>NUCLEOTIDE SEQUENCE [LARGE SCALE GENOMIC DNA]</scope>
    <source>
        <strain evidence="1 2">CECT 7543</strain>
    </source>
</reference>
<sequence>MKNKKSTKEKLNRITSGPDNFGWAPLAWAHTEE</sequence>
<organism evidence="1 2">
    <name type="scientific">Pseudomonas arsenicoxydans</name>
    <dbReference type="NCBI Taxonomy" id="702115"/>
    <lineage>
        <taxon>Bacteria</taxon>
        <taxon>Pseudomonadati</taxon>
        <taxon>Pseudomonadota</taxon>
        <taxon>Gammaproteobacteria</taxon>
        <taxon>Pseudomonadales</taxon>
        <taxon>Pseudomonadaceae</taxon>
        <taxon>Pseudomonas</taxon>
    </lineage>
</organism>
<protein>
    <submittedName>
        <fullName evidence="1">Uncharacterized protein</fullName>
    </submittedName>
</protein>
<dbReference type="Proteomes" id="UP000198827">
    <property type="component" value="Chromosome I"/>
</dbReference>